<evidence type="ECO:0000313" key="5">
    <source>
        <dbReference type="Proteomes" id="UP000095255"/>
    </source>
</evidence>
<evidence type="ECO:0000256" key="3">
    <source>
        <dbReference type="SAM" id="Phobius"/>
    </source>
</evidence>
<dbReference type="Pfam" id="PF01066">
    <property type="entry name" value="CDP-OH_P_transf"/>
    <property type="match status" value="1"/>
</dbReference>
<dbReference type="Proteomes" id="UP000095255">
    <property type="component" value="Unassembled WGS sequence"/>
</dbReference>
<keyword evidence="1 2" id="KW-0808">Transferase</keyword>
<organism evidence="4 5">
    <name type="scientific">Desulfuribacillus stibiiarsenatis</name>
    <dbReference type="NCBI Taxonomy" id="1390249"/>
    <lineage>
        <taxon>Bacteria</taxon>
        <taxon>Bacillati</taxon>
        <taxon>Bacillota</taxon>
        <taxon>Desulfuribacillia</taxon>
        <taxon>Desulfuribacillales</taxon>
        <taxon>Desulfuribacillaceae</taxon>
        <taxon>Desulfuribacillus</taxon>
    </lineage>
</organism>
<dbReference type="Gene3D" id="1.20.120.1760">
    <property type="match status" value="1"/>
</dbReference>
<dbReference type="GO" id="GO:0016780">
    <property type="term" value="F:phosphotransferase activity, for other substituted phosphate groups"/>
    <property type="evidence" value="ECO:0007669"/>
    <property type="project" value="InterPro"/>
</dbReference>
<comment type="caution">
    <text evidence="4">The sequence shown here is derived from an EMBL/GenBank/DDBJ whole genome shotgun (WGS) entry which is preliminary data.</text>
</comment>
<accession>A0A1E5L4T0</accession>
<feature type="transmembrane region" description="Helical" evidence="3">
    <location>
        <begin position="154"/>
        <end position="180"/>
    </location>
</feature>
<dbReference type="STRING" id="1390249.BHU72_07250"/>
<gene>
    <name evidence="4" type="ORF">BHU72_07250</name>
</gene>
<keyword evidence="5" id="KW-1185">Reference proteome</keyword>
<feature type="transmembrane region" description="Helical" evidence="3">
    <location>
        <begin position="111"/>
        <end position="133"/>
    </location>
</feature>
<comment type="similarity">
    <text evidence="2">Belongs to the CDP-alcohol phosphatidyltransferase class-I family.</text>
</comment>
<dbReference type="InterPro" id="IPR043130">
    <property type="entry name" value="CDP-OH_PTrfase_TM_dom"/>
</dbReference>
<feature type="transmembrane region" description="Helical" evidence="3">
    <location>
        <begin position="26"/>
        <end position="46"/>
    </location>
</feature>
<reference evidence="4 5" key="1">
    <citation type="submission" date="2016-09" db="EMBL/GenBank/DDBJ databases">
        <title>Desulfuribacillus arsenicus sp. nov., an obligately anaerobic, dissimilatory arsenic- and antimonate-reducing bacterium isolated from anoxic sediments.</title>
        <authorList>
            <person name="Abin C.A."/>
            <person name="Hollibaugh J.T."/>
        </authorList>
    </citation>
    <scope>NUCLEOTIDE SEQUENCE [LARGE SCALE GENOMIC DNA]</scope>
    <source>
        <strain evidence="4 5">MLFW-2</strain>
    </source>
</reference>
<dbReference type="InterPro" id="IPR048254">
    <property type="entry name" value="CDP_ALCOHOL_P_TRANSF_CS"/>
</dbReference>
<dbReference type="RefSeq" id="WP_069702714.1">
    <property type="nucleotide sequence ID" value="NZ_MJAT01000035.1"/>
</dbReference>
<sequence>MLDTHARKYIDPCLLWTAKRFISWRLTANQVTVIAFIVGVSTFFWITTGQPLVAVLFLWFSGFLDSVDGTMARLTKQTSAWGTVMDVTFDRLVELAVIIALALLYPDTLFAMLLLTGAIVVSMTVFLTVGAVSEKQSMKSFYYQAGVMERTEGFILLSIMMLFPSVLYYSTLVFAGLVFFTACQRLYEAKKILS</sequence>
<dbReference type="OrthoDB" id="9790577at2"/>
<dbReference type="GO" id="GO:0008654">
    <property type="term" value="P:phospholipid biosynthetic process"/>
    <property type="evidence" value="ECO:0007669"/>
    <property type="project" value="InterPro"/>
</dbReference>
<evidence type="ECO:0000256" key="1">
    <source>
        <dbReference type="ARBA" id="ARBA00022679"/>
    </source>
</evidence>
<proteinExistence type="inferred from homology"/>
<dbReference type="GO" id="GO:0016020">
    <property type="term" value="C:membrane"/>
    <property type="evidence" value="ECO:0007669"/>
    <property type="project" value="InterPro"/>
</dbReference>
<evidence type="ECO:0000313" key="4">
    <source>
        <dbReference type="EMBL" id="OEH84979.1"/>
    </source>
</evidence>
<keyword evidence="3" id="KW-0812">Transmembrane</keyword>
<dbReference type="EMBL" id="MJAT01000035">
    <property type="protein sequence ID" value="OEH84979.1"/>
    <property type="molecule type" value="Genomic_DNA"/>
</dbReference>
<evidence type="ECO:0000256" key="2">
    <source>
        <dbReference type="RuleBase" id="RU003750"/>
    </source>
</evidence>
<dbReference type="AlphaFoldDB" id="A0A1E5L4T0"/>
<keyword evidence="3" id="KW-1133">Transmembrane helix</keyword>
<dbReference type="InterPro" id="IPR000462">
    <property type="entry name" value="CDP-OH_P_trans"/>
</dbReference>
<dbReference type="PROSITE" id="PS00379">
    <property type="entry name" value="CDP_ALCOHOL_P_TRANSF"/>
    <property type="match status" value="1"/>
</dbReference>
<name>A0A1E5L4T0_9FIRM</name>
<protein>
    <submittedName>
        <fullName evidence="4">CDP-alcohol phosphatidyltransferase</fullName>
    </submittedName>
</protein>
<keyword evidence="3" id="KW-0472">Membrane</keyword>